<keyword evidence="3" id="KW-1003">Cell membrane</keyword>
<protein>
    <submittedName>
        <fullName evidence="7">Multicomponent Na+:H+ antiporter subunit E</fullName>
    </submittedName>
</protein>
<keyword evidence="6" id="KW-0472">Membrane</keyword>
<dbReference type="GO" id="GO:0005886">
    <property type="term" value="C:plasma membrane"/>
    <property type="evidence" value="ECO:0007669"/>
    <property type="project" value="UniProtKB-SubCell"/>
</dbReference>
<comment type="similarity">
    <text evidence="2">Belongs to the CPA3 antiporters (TC 2.A.63) subunit E family.</text>
</comment>
<evidence type="ECO:0000256" key="1">
    <source>
        <dbReference type="ARBA" id="ARBA00004651"/>
    </source>
</evidence>
<comment type="caution">
    <text evidence="7">The sequence shown here is derived from an EMBL/GenBank/DDBJ whole genome shotgun (WGS) entry which is preliminary data.</text>
</comment>
<comment type="subcellular location">
    <subcellularLocation>
        <location evidence="1">Cell membrane</location>
        <topology evidence="1">Multi-pass membrane protein</topology>
    </subcellularLocation>
</comment>
<proteinExistence type="inferred from homology"/>
<evidence type="ECO:0000256" key="5">
    <source>
        <dbReference type="ARBA" id="ARBA00022989"/>
    </source>
</evidence>
<dbReference type="Pfam" id="PF01899">
    <property type="entry name" value="MNHE"/>
    <property type="match status" value="1"/>
</dbReference>
<accession>A0A840AJZ7</accession>
<keyword evidence="8" id="KW-1185">Reference proteome</keyword>
<evidence type="ECO:0000256" key="4">
    <source>
        <dbReference type="ARBA" id="ARBA00022692"/>
    </source>
</evidence>
<evidence type="ECO:0000256" key="2">
    <source>
        <dbReference type="ARBA" id="ARBA00006228"/>
    </source>
</evidence>
<reference evidence="7 8" key="1">
    <citation type="submission" date="2020-08" db="EMBL/GenBank/DDBJ databases">
        <title>Genomic Encyclopedia of Type Strains, Phase IV (KMG-IV): sequencing the most valuable type-strain genomes for metagenomic binning, comparative biology and taxonomic classification.</title>
        <authorList>
            <person name="Goeker M."/>
        </authorList>
    </citation>
    <scope>NUCLEOTIDE SEQUENCE [LARGE SCALE GENOMIC DNA]</scope>
    <source>
        <strain evidence="7 8">DSM 25966</strain>
    </source>
</reference>
<dbReference type="PANTHER" id="PTHR34584">
    <property type="entry name" value="NA(+)/H(+) ANTIPORTER SUBUNIT E1"/>
    <property type="match status" value="1"/>
</dbReference>
<keyword evidence="4" id="KW-0812">Transmembrane</keyword>
<keyword evidence="5" id="KW-1133">Transmembrane helix</keyword>
<evidence type="ECO:0000256" key="3">
    <source>
        <dbReference type="ARBA" id="ARBA00022475"/>
    </source>
</evidence>
<evidence type="ECO:0000313" key="7">
    <source>
        <dbReference type="EMBL" id="MBB3929474.1"/>
    </source>
</evidence>
<dbReference type="PANTHER" id="PTHR34584:SF1">
    <property type="entry name" value="NA(+)_H(+) ANTIPORTER SUBUNIT E1"/>
    <property type="match status" value="1"/>
</dbReference>
<dbReference type="GO" id="GO:0008324">
    <property type="term" value="F:monoatomic cation transmembrane transporter activity"/>
    <property type="evidence" value="ECO:0007669"/>
    <property type="project" value="InterPro"/>
</dbReference>
<organism evidence="7 8">
    <name type="scientific">Kaistia hirudinis</name>
    <dbReference type="NCBI Taxonomy" id="1293440"/>
    <lineage>
        <taxon>Bacteria</taxon>
        <taxon>Pseudomonadati</taxon>
        <taxon>Pseudomonadota</taxon>
        <taxon>Alphaproteobacteria</taxon>
        <taxon>Hyphomicrobiales</taxon>
        <taxon>Kaistiaceae</taxon>
        <taxon>Kaistia</taxon>
    </lineage>
</organism>
<dbReference type="Proteomes" id="UP000553963">
    <property type="component" value="Unassembled WGS sequence"/>
</dbReference>
<dbReference type="EMBL" id="JACIDS010000001">
    <property type="protein sequence ID" value="MBB3929474.1"/>
    <property type="molecule type" value="Genomic_DNA"/>
</dbReference>
<sequence>MTNAVPASRRFPFVRAAVLFLVWLVLTDARLADVPVGLLAAFLGALASRSLAPETLTTPRAGALLSYAVRFLRQSVLAGFDIAHRAFSPSLPLKPGMAQFTPTLPPGPARTLFADLASMAPGTLPTGETADGAMELHCLDTDIDAAAQLADDETRLMAALGLEAQKERLAGS</sequence>
<name>A0A840AJZ7_9HYPH</name>
<gene>
    <name evidence="7" type="ORF">GGR25_000493</name>
</gene>
<dbReference type="RefSeq" id="WP_183397132.1">
    <property type="nucleotide sequence ID" value="NZ_JACIDS010000001.1"/>
</dbReference>
<evidence type="ECO:0000256" key="6">
    <source>
        <dbReference type="ARBA" id="ARBA00023136"/>
    </source>
</evidence>
<evidence type="ECO:0000313" key="8">
    <source>
        <dbReference type="Proteomes" id="UP000553963"/>
    </source>
</evidence>
<dbReference type="InterPro" id="IPR002758">
    <property type="entry name" value="Cation_antiport_E"/>
</dbReference>
<dbReference type="AlphaFoldDB" id="A0A840AJZ7"/>